<comment type="subcellular location">
    <subcellularLocation>
        <location evidence="1">Cell membrane</location>
        <topology evidence="1">Multi-pass membrane protein</topology>
    </subcellularLocation>
</comment>
<dbReference type="InterPro" id="IPR052159">
    <property type="entry name" value="Competence_DNA_uptake"/>
</dbReference>
<evidence type="ECO:0000259" key="7">
    <source>
        <dbReference type="SMART" id="SM00849"/>
    </source>
</evidence>
<feature type="transmembrane region" description="Helical" evidence="6">
    <location>
        <begin position="32"/>
        <end position="51"/>
    </location>
</feature>
<dbReference type="Pfam" id="PF00753">
    <property type="entry name" value="Lactamase_B"/>
    <property type="match status" value="1"/>
</dbReference>
<keyword evidence="2" id="KW-1003">Cell membrane</keyword>
<reference evidence="8 9" key="1">
    <citation type="journal article" date="2013" name="ISME J.">
        <title>A metabolic model for members of the genus Tetrasphaera involved in enhanced biological phosphorus removal.</title>
        <authorList>
            <person name="Kristiansen R."/>
            <person name="Nguyen H.T.T."/>
            <person name="Saunders A.M."/>
            <person name="Nielsen J.L."/>
            <person name="Wimmer R."/>
            <person name="Le V.Q."/>
            <person name="McIlroy S.J."/>
            <person name="Petrovski S."/>
            <person name="Seviour R.J."/>
            <person name="Calteau A."/>
            <person name="Nielsen K.L."/>
            <person name="Nielsen P.H."/>
        </authorList>
    </citation>
    <scope>NUCLEOTIDE SEQUENCE [LARGE SCALE GENOMIC DNA]</scope>
    <source>
        <strain evidence="8 9">Lp2</strain>
    </source>
</reference>
<feature type="transmembrane region" description="Helical" evidence="6">
    <location>
        <begin position="262"/>
        <end position="284"/>
    </location>
</feature>
<protein>
    <submittedName>
        <fullName evidence="8">Putative integral membrane protein</fullName>
    </submittedName>
</protein>
<accession>N0E3G0</accession>
<evidence type="ECO:0000256" key="5">
    <source>
        <dbReference type="ARBA" id="ARBA00023136"/>
    </source>
</evidence>
<keyword evidence="3 6" id="KW-0812">Transmembrane</keyword>
<dbReference type="SUPFAM" id="SSF56281">
    <property type="entry name" value="Metallo-hydrolase/oxidoreductase"/>
    <property type="match status" value="1"/>
</dbReference>
<evidence type="ECO:0000313" key="9">
    <source>
        <dbReference type="Proteomes" id="UP000013167"/>
    </source>
</evidence>
<evidence type="ECO:0000256" key="6">
    <source>
        <dbReference type="SAM" id="Phobius"/>
    </source>
</evidence>
<feature type="domain" description="Metallo-beta-lactamase" evidence="7">
    <location>
        <begin position="551"/>
        <end position="753"/>
    </location>
</feature>
<dbReference type="SMART" id="SM00849">
    <property type="entry name" value="Lactamase_B"/>
    <property type="match status" value="1"/>
</dbReference>
<evidence type="ECO:0000313" key="8">
    <source>
        <dbReference type="EMBL" id="CCH71437.1"/>
    </source>
</evidence>
<feature type="transmembrane region" description="Helical" evidence="6">
    <location>
        <begin position="418"/>
        <end position="447"/>
    </location>
</feature>
<dbReference type="InterPro" id="IPR035681">
    <property type="entry name" value="ComA-like_MBL"/>
</dbReference>
<dbReference type="CDD" id="cd07731">
    <property type="entry name" value="ComA-like_MBL-fold"/>
    <property type="match status" value="1"/>
</dbReference>
<dbReference type="OrthoDB" id="7177610at2"/>
<dbReference type="Gene3D" id="3.60.15.10">
    <property type="entry name" value="Ribonuclease Z/Hydroxyacylglutathione hydrolase-like"/>
    <property type="match status" value="1"/>
</dbReference>
<gene>
    <name evidence="8" type="ORF">BN10_930011</name>
</gene>
<dbReference type="eggNOG" id="COG2333">
    <property type="taxonomic scope" value="Bacteria"/>
</dbReference>
<dbReference type="EMBL" id="CAIZ01000167">
    <property type="protein sequence ID" value="CCH71437.1"/>
    <property type="molecule type" value="Genomic_DNA"/>
</dbReference>
<feature type="transmembrane region" description="Helical" evidence="6">
    <location>
        <begin position="511"/>
        <end position="530"/>
    </location>
</feature>
<proteinExistence type="predicted"/>
<dbReference type="Proteomes" id="UP000013167">
    <property type="component" value="Unassembled WGS sequence"/>
</dbReference>
<dbReference type="HOGENOM" id="CLU_010363_4_0_11"/>
<dbReference type="STRING" id="1193181.BN10_930011"/>
<organism evidence="8 9">
    <name type="scientific">Phycicoccus elongatus Lp2</name>
    <dbReference type="NCBI Taxonomy" id="1193181"/>
    <lineage>
        <taxon>Bacteria</taxon>
        <taxon>Bacillati</taxon>
        <taxon>Actinomycetota</taxon>
        <taxon>Actinomycetes</taxon>
        <taxon>Micrococcales</taxon>
        <taxon>Intrasporangiaceae</taxon>
        <taxon>Phycicoccus</taxon>
    </lineage>
</organism>
<dbReference type="AlphaFoldDB" id="N0E3G0"/>
<dbReference type="InterPro" id="IPR036866">
    <property type="entry name" value="RibonucZ/Hydroxyglut_hydro"/>
</dbReference>
<feature type="transmembrane region" description="Helical" evidence="6">
    <location>
        <begin position="390"/>
        <end position="412"/>
    </location>
</feature>
<sequence>MTERATDLRLLLAAVIAWAALAITLSWTVTHRGLLVAGLVLAVLAVVGAATHRRRLRRRGRLGRHAVTEGRWSGLLLLSFASVLVLQFAATANDLRAARGDVQQLVAERAAVTVTGRVETEPRRLVGRFGEEQVIVVVAVSTITGRGETGPAAARLQLVGDQELLQVRWSSTVTVAGRLSPPRDAGPEIGRLRISGSIREVRPAPAVARAAQVLRTALTASVRDLPEDARGLLPGLVIGDTSALPPDLDEAMRATGMTHLTAVSGSNVAVVIGLVFGGCTLVGVPRRLRPWLAMLALAGFVVLARPEPSVLRASAMGAIGLLGISRHRRSIGPPLLGGAILTVLTVDPWLARSYGFVLSTLATLGLLLLAGPWGDHLAPHFAKVHPRLRLLGPAVAVPLAAQVVCGPVIVLLQGSVPIVGVLANLLAAPLIPMATIGGVACAGVAVLSPTLGGWLAWLPALPTLGVARVARALAVVPGGSVPWPDGAPGAGLLAVSTVLTLLVGRSLLLVALAHPIVTLLVVALFITLLVPTRTFTWPPTRWRMVACDVGQGDGIVLRSGPASAVVVDVGPDPALIDGCLDRLGVDVVDAVVLTHFHADHVGGIDGVSRGRQVKALLVTAVDDDEPTAREVRTWAQRRGLKATPLRIGDRFTAGALTASVWWPARRIDAGSVPNNSSVVLAVRTGEVDALLLGDIEREAGAAILSELRRRPEFASAARSFDVVKTPHHGSANISPALMEAIRAPVGIVSVGADNDYGHPSATQLSLLRRLGYAVYRTDLRGDIAVVDTDSGEAVVTMR</sequence>
<dbReference type="NCBIfam" id="TIGR00360">
    <property type="entry name" value="ComEC_N-term"/>
    <property type="match status" value="1"/>
</dbReference>
<evidence type="ECO:0000256" key="3">
    <source>
        <dbReference type="ARBA" id="ARBA00022692"/>
    </source>
</evidence>
<keyword evidence="9" id="KW-1185">Reference proteome</keyword>
<feature type="transmembrane region" description="Helical" evidence="6">
    <location>
        <begin position="72"/>
        <end position="90"/>
    </location>
</feature>
<name>N0E3G0_9MICO</name>
<dbReference type="InterPro" id="IPR004477">
    <property type="entry name" value="ComEC_N"/>
</dbReference>
<dbReference type="RefSeq" id="WP_010851264.1">
    <property type="nucleotide sequence ID" value="NZ_HF570956.1"/>
</dbReference>
<dbReference type="GO" id="GO:0005886">
    <property type="term" value="C:plasma membrane"/>
    <property type="evidence" value="ECO:0007669"/>
    <property type="project" value="UniProtKB-SubCell"/>
</dbReference>
<dbReference type="PANTHER" id="PTHR30619:SF1">
    <property type="entry name" value="RECOMBINATION PROTEIN 2"/>
    <property type="match status" value="1"/>
</dbReference>
<keyword evidence="5 6" id="KW-0472">Membrane</keyword>
<evidence type="ECO:0000256" key="2">
    <source>
        <dbReference type="ARBA" id="ARBA00022475"/>
    </source>
</evidence>
<feature type="transmembrane region" description="Helical" evidence="6">
    <location>
        <begin position="486"/>
        <end position="504"/>
    </location>
</feature>
<evidence type="ECO:0000256" key="1">
    <source>
        <dbReference type="ARBA" id="ARBA00004651"/>
    </source>
</evidence>
<dbReference type="eggNOG" id="COG0658">
    <property type="taxonomic scope" value="Bacteria"/>
</dbReference>
<dbReference type="PANTHER" id="PTHR30619">
    <property type="entry name" value="DNA INTERNALIZATION/COMPETENCE PROTEIN COMEC/REC2"/>
    <property type="match status" value="1"/>
</dbReference>
<keyword evidence="4 6" id="KW-1133">Transmembrane helix</keyword>
<feature type="transmembrane region" description="Helical" evidence="6">
    <location>
        <begin position="356"/>
        <end position="378"/>
    </location>
</feature>
<comment type="caution">
    <text evidence="8">The sequence shown here is derived from an EMBL/GenBank/DDBJ whole genome shotgun (WGS) entry which is preliminary data.</text>
</comment>
<evidence type="ECO:0000256" key="4">
    <source>
        <dbReference type="ARBA" id="ARBA00022989"/>
    </source>
</evidence>
<dbReference type="InterPro" id="IPR001279">
    <property type="entry name" value="Metallo-B-lactamas"/>
</dbReference>
<dbReference type="Pfam" id="PF03772">
    <property type="entry name" value="Competence"/>
    <property type="match status" value="1"/>
</dbReference>